<name>A0ABR3BCU8_PHYBL</name>
<organism evidence="11 12">
    <name type="scientific">Phycomyces blakesleeanus</name>
    <dbReference type="NCBI Taxonomy" id="4837"/>
    <lineage>
        <taxon>Eukaryota</taxon>
        <taxon>Fungi</taxon>
        <taxon>Fungi incertae sedis</taxon>
        <taxon>Mucoromycota</taxon>
        <taxon>Mucoromycotina</taxon>
        <taxon>Mucoromycetes</taxon>
        <taxon>Mucorales</taxon>
        <taxon>Phycomycetaceae</taxon>
        <taxon>Phycomyces</taxon>
    </lineage>
</organism>
<dbReference type="InterPro" id="IPR055459">
    <property type="entry name" value="OST48_MD"/>
</dbReference>
<comment type="function">
    <text evidence="8">Subunit of the oligosaccharyl transferase (OST) complex that catalyzes the initial transfer of a defined glycan (Glc(3)Man(9)GlcNAc(2) in eukaryotes) from the lipid carrier dolichol-pyrophosphate to an asparagine residue within an Asn-X-Ser/Thr consensus motif in nascent polypeptide chains, the first step in protein N-glycosylation. N-glycosylation occurs cotranslationally and the complex associates with the Sec61 complex at the channel-forming translocon complex that mediates protein translocation across the endoplasmic reticulum (ER).</text>
</comment>
<evidence type="ECO:0000256" key="3">
    <source>
        <dbReference type="ARBA" id="ARBA00008743"/>
    </source>
</evidence>
<evidence type="ECO:0000259" key="10">
    <source>
        <dbReference type="Pfam" id="PF23358"/>
    </source>
</evidence>
<reference evidence="11 12" key="1">
    <citation type="submission" date="2024-04" db="EMBL/GenBank/DDBJ databases">
        <title>Symmetric and asymmetric DNA N6-adenine methylation regulates different biological responses in Mucorales.</title>
        <authorList>
            <consortium name="Lawrence Berkeley National Laboratory"/>
            <person name="Lax C."/>
            <person name="Mondo S.J."/>
            <person name="Osorio-Concepcion M."/>
            <person name="Muszewska A."/>
            <person name="Corrochano-Luque M."/>
            <person name="Gutierrez G."/>
            <person name="Riley R."/>
            <person name="Lipzen A."/>
            <person name="Guo J."/>
            <person name="Hundley H."/>
            <person name="Amirebrahimi M."/>
            <person name="Ng V."/>
            <person name="Lorenzo-Gutierrez D."/>
            <person name="Binder U."/>
            <person name="Yang J."/>
            <person name="Song Y."/>
            <person name="Canovas D."/>
            <person name="Navarro E."/>
            <person name="Freitag M."/>
            <person name="Gabaldon T."/>
            <person name="Grigoriev I.V."/>
            <person name="Corrochano L.M."/>
            <person name="Nicolas F.E."/>
            <person name="Garre V."/>
        </authorList>
    </citation>
    <scope>NUCLEOTIDE SEQUENCE [LARGE SCALE GENOMIC DNA]</scope>
    <source>
        <strain evidence="11 12">L51</strain>
    </source>
</reference>
<dbReference type="InterPro" id="IPR005013">
    <property type="entry name" value="DDOST_48_kDa_subunit"/>
</dbReference>
<feature type="transmembrane region" description="Helical" evidence="8">
    <location>
        <begin position="413"/>
        <end position="434"/>
    </location>
</feature>
<keyword evidence="6 8" id="KW-1133">Transmembrane helix</keyword>
<dbReference type="EMBL" id="JBCLYO010000001">
    <property type="protein sequence ID" value="KAL0096675.1"/>
    <property type="molecule type" value="Genomic_DNA"/>
</dbReference>
<evidence type="ECO:0000256" key="2">
    <source>
        <dbReference type="ARBA" id="ARBA00004922"/>
    </source>
</evidence>
<feature type="domain" description="OST48 middle" evidence="10">
    <location>
        <begin position="293"/>
        <end position="435"/>
    </location>
</feature>
<evidence type="ECO:0000256" key="7">
    <source>
        <dbReference type="ARBA" id="ARBA00023136"/>
    </source>
</evidence>
<evidence type="ECO:0000256" key="8">
    <source>
        <dbReference type="RuleBase" id="RU361142"/>
    </source>
</evidence>
<sequence length="450" mass="50268">MKSFISLFVISSLAALCSVAEAKSVTGDQVLVLLDNLAQKDSYSRLWETLQDRDFKLDFKSAVDGETSLYYFGRPLYQHIIHFAPTTASLSKHKNLGNVELVKFVNGGGNLLVGVSSDASNGVRELASEFDIEFEPAGTRVFDASSTNSNANDKDSITTSQVVAPQSIIPKDFSSAPIVYSGVGLTVGSLPLVNRVLSAEDTAFVAERFGKNKPSKNPVDLIGAMQTRNSARATFVGSLDIFSDALFSSPVEKVQKDGDVVKFEKSGNEEFVSELTKWTFQEKSVLKVISHYHHKENHTEQPEFYRVKDDMVYTLEISEYENDHWVPFKANDVQLEIIMLDPYIRTTLKQVPVAPEHHYGRFKAHVQLPDVYGVFTFRVNYKRAGLTYLSAEDVVAIRPFRHNEYPRFLTAAYPYYASVGSMIVGFLVFSAVWLSTWGGRNLDVSEKKTN</sequence>
<feature type="signal peptide" evidence="8">
    <location>
        <begin position="1"/>
        <end position="22"/>
    </location>
</feature>
<dbReference type="PANTHER" id="PTHR10830">
    <property type="entry name" value="DOLICHYL-DIPHOSPHOOLIGOSACCHARIDE--PROTEIN GLYCOSYLTRANSFERASE 48 KDA SUBUNIT"/>
    <property type="match status" value="1"/>
</dbReference>
<evidence type="ECO:0000256" key="5">
    <source>
        <dbReference type="ARBA" id="ARBA00022824"/>
    </source>
</evidence>
<feature type="chain" id="PRO_5044974629" description="Dolichyl-diphosphooligosaccharide--protein glycosyltransferase subunit WBP1" evidence="8">
    <location>
        <begin position="23"/>
        <end position="450"/>
    </location>
</feature>
<comment type="subcellular location">
    <subcellularLocation>
        <location evidence="8">Endoplasmic reticulum membrane</location>
        <topology evidence="8">Single-pass type I membrane protein</topology>
    </subcellularLocation>
    <subcellularLocation>
        <location evidence="1">Membrane</location>
        <topology evidence="1">Single-pass type I membrane protein</topology>
    </subcellularLocation>
</comment>
<comment type="similarity">
    <text evidence="3 8">Belongs to the DDOST 48 kDa subunit family.</text>
</comment>
<comment type="caution">
    <text evidence="11">The sequence shown here is derived from an EMBL/GenBank/DDBJ whole genome shotgun (WGS) entry which is preliminary data.</text>
</comment>
<protein>
    <recommendedName>
        <fullName evidence="8">Dolichyl-diphosphooligosaccharide--protein glycosyltransferase subunit WBP1</fullName>
        <shortName evidence="8">Oligosaccharyl transferase subunit WBP1</shortName>
    </recommendedName>
</protein>
<gene>
    <name evidence="11" type="ORF">J3Q64DRAFT_1708875</name>
</gene>
<dbReference type="InterPro" id="IPR055457">
    <property type="entry name" value="OST48_N"/>
</dbReference>
<evidence type="ECO:0000256" key="1">
    <source>
        <dbReference type="ARBA" id="ARBA00004479"/>
    </source>
</evidence>
<keyword evidence="8" id="KW-0732">Signal</keyword>
<evidence type="ECO:0000259" key="9">
    <source>
        <dbReference type="Pfam" id="PF03345"/>
    </source>
</evidence>
<keyword evidence="12" id="KW-1185">Reference proteome</keyword>
<evidence type="ECO:0000256" key="4">
    <source>
        <dbReference type="ARBA" id="ARBA00022692"/>
    </source>
</evidence>
<feature type="domain" description="OST48 N-terminal" evidence="9">
    <location>
        <begin position="29"/>
        <end position="279"/>
    </location>
</feature>
<comment type="pathway">
    <text evidence="2 8">Protein modification; protein glycosylation.</text>
</comment>
<comment type="subunit">
    <text evidence="8">Component of the oligosaccharyltransferase (OST) complex.</text>
</comment>
<dbReference type="Proteomes" id="UP001448207">
    <property type="component" value="Unassembled WGS sequence"/>
</dbReference>
<evidence type="ECO:0000256" key="6">
    <source>
        <dbReference type="ARBA" id="ARBA00022989"/>
    </source>
</evidence>
<dbReference type="Pfam" id="PF23358">
    <property type="entry name" value="OST48_MD"/>
    <property type="match status" value="1"/>
</dbReference>
<evidence type="ECO:0000313" key="11">
    <source>
        <dbReference type="EMBL" id="KAL0096675.1"/>
    </source>
</evidence>
<dbReference type="Pfam" id="PF03345">
    <property type="entry name" value="OST48_N"/>
    <property type="match status" value="1"/>
</dbReference>
<dbReference type="PANTHER" id="PTHR10830:SF0">
    <property type="entry name" value="DOLICHYL-DIPHOSPHOOLIGOSACCHARIDE--PROTEIN GLYCOSYLTRANSFERASE 48 KDA SUBUNIT"/>
    <property type="match status" value="1"/>
</dbReference>
<keyword evidence="5 8" id="KW-0256">Endoplasmic reticulum</keyword>
<keyword evidence="4 8" id="KW-0812">Transmembrane</keyword>
<keyword evidence="7 8" id="KW-0472">Membrane</keyword>
<evidence type="ECO:0000313" key="12">
    <source>
        <dbReference type="Proteomes" id="UP001448207"/>
    </source>
</evidence>
<proteinExistence type="inferred from homology"/>
<accession>A0ABR3BCU8</accession>